<feature type="domain" description="DUF4397" evidence="1">
    <location>
        <begin position="40"/>
        <end position="161"/>
    </location>
</feature>
<dbReference type="AlphaFoldDB" id="A0A563UDQ7"/>
<evidence type="ECO:0000313" key="3">
    <source>
        <dbReference type="Proteomes" id="UP000320042"/>
    </source>
</evidence>
<dbReference type="RefSeq" id="WP_146381909.1">
    <property type="nucleotide sequence ID" value="NZ_VOEJ01000004.1"/>
</dbReference>
<gene>
    <name evidence="2" type="ORF">FPZ43_10740</name>
</gene>
<sequence length="247" mass="27034">MNSNKSKILLYLFYCIAGGMLIPAISACSKNGATLSTDNAYLNIINLSQGIGTVNLYANTNRVSTATYNYPTASGYFLLNIADTLLQIRPIVAANVPQVNYLELQRRLQKNVRYTWFLTGSRTDASLDYVITVDSSSVPTSGRGKIRFVNLSQNALALNLYANDTLAFANVPYKTVTKYIEVTNGNYTIDISATSAPASPVKTLTNFSILDGRLYTIYTYGLLGRPSNDSAAFNANFVLNTIPDIIR</sequence>
<dbReference type="Pfam" id="PF14344">
    <property type="entry name" value="DUF4397"/>
    <property type="match status" value="1"/>
</dbReference>
<proteinExistence type="predicted"/>
<protein>
    <submittedName>
        <fullName evidence="2">DUF4397 domain-containing protein</fullName>
    </submittedName>
</protein>
<reference evidence="2 3" key="1">
    <citation type="submission" date="2019-07" db="EMBL/GenBank/DDBJ databases">
        <authorList>
            <person name="Kim J."/>
        </authorList>
    </citation>
    <scope>NUCLEOTIDE SEQUENCE [LARGE SCALE GENOMIC DNA]</scope>
    <source>
        <strain evidence="3">dk17</strain>
    </source>
</reference>
<dbReference type="EMBL" id="VOEJ01000004">
    <property type="protein sequence ID" value="TWR29419.1"/>
    <property type="molecule type" value="Genomic_DNA"/>
</dbReference>
<comment type="caution">
    <text evidence="2">The sequence shown here is derived from an EMBL/GenBank/DDBJ whole genome shotgun (WGS) entry which is preliminary data.</text>
</comment>
<evidence type="ECO:0000259" key="1">
    <source>
        <dbReference type="Pfam" id="PF14344"/>
    </source>
</evidence>
<accession>A0A563UDQ7</accession>
<dbReference type="OrthoDB" id="794386at2"/>
<keyword evidence="3" id="KW-1185">Reference proteome</keyword>
<evidence type="ECO:0000313" key="2">
    <source>
        <dbReference type="EMBL" id="TWR29419.1"/>
    </source>
</evidence>
<organism evidence="2 3">
    <name type="scientific">Mucilaginibacter pallidiroseus</name>
    <dbReference type="NCBI Taxonomy" id="2599295"/>
    <lineage>
        <taxon>Bacteria</taxon>
        <taxon>Pseudomonadati</taxon>
        <taxon>Bacteroidota</taxon>
        <taxon>Sphingobacteriia</taxon>
        <taxon>Sphingobacteriales</taxon>
        <taxon>Sphingobacteriaceae</taxon>
        <taxon>Mucilaginibacter</taxon>
    </lineage>
</organism>
<dbReference type="Proteomes" id="UP000320042">
    <property type="component" value="Unassembled WGS sequence"/>
</dbReference>
<dbReference type="PROSITE" id="PS51257">
    <property type="entry name" value="PROKAR_LIPOPROTEIN"/>
    <property type="match status" value="1"/>
</dbReference>
<name>A0A563UDQ7_9SPHI</name>
<dbReference type="InterPro" id="IPR025510">
    <property type="entry name" value="DUF4397"/>
</dbReference>